<protein>
    <recommendedName>
        <fullName evidence="4">MFS transporter permease</fullName>
    </recommendedName>
</protein>
<organism evidence="2 3">
    <name type="scientific">Arthrobacter citreus</name>
    <dbReference type="NCBI Taxonomy" id="1670"/>
    <lineage>
        <taxon>Bacteria</taxon>
        <taxon>Bacillati</taxon>
        <taxon>Actinomycetota</taxon>
        <taxon>Actinomycetes</taxon>
        <taxon>Micrococcales</taxon>
        <taxon>Micrococcaceae</taxon>
        <taxon>Arthrobacter</taxon>
    </lineage>
</organism>
<keyword evidence="3" id="KW-1185">Reference proteome</keyword>
<feature type="transmembrane region" description="Helical" evidence="1">
    <location>
        <begin position="53"/>
        <end position="76"/>
    </location>
</feature>
<evidence type="ECO:0000256" key="1">
    <source>
        <dbReference type="SAM" id="Phobius"/>
    </source>
</evidence>
<keyword evidence="1" id="KW-0812">Transmembrane</keyword>
<evidence type="ECO:0000313" key="2">
    <source>
        <dbReference type="EMBL" id="WZP16157.1"/>
    </source>
</evidence>
<gene>
    <name evidence="2" type="ORF">AAE021_00775</name>
</gene>
<name>A0ABZ3A0S0_9MICC</name>
<feature type="transmembrane region" description="Helical" evidence="1">
    <location>
        <begin position="97"/>
        <end position="118"/>
    </location>
</feature>
<dbReference type="RefSeq" id="WP_342023804.1">
    <property type="nucleotide sequence ID" value="NZ_CP151657.1"/>
</dbReference>
<keyword evidence="1" id="KW-1133">Transmembrane helix</keyword>
<accession>A0ABZ3A0S0</accession>
<reference evidence="2 3" key="1">
    <citation type="submission" date="2024-04" db="EMBL/GenBank/DDBJ databases">
        <title>Arthrobacter sp. from Plains bison fecal sample.</title>
        <authorList>
            <person name="Ruzzini A."/>
        </authorList>
    </citation>
    <scope>NUCLEOTIDE SEQUENCE [LARGE SCALE GENOMIC DNA]</scope>
    <source>
        <strain evidence="2 3">EINP1</strain>
    </source>
</reference>
<evidence type="ECO:0000313" key="3">
    <source>
        <dbReference type="Proteomes" id="UP001448858"/>
    </source>
</evidence>
<feature type="transmembrane region" description="Helical" evidence="1">
    <location>
        <begin position="26"/>
        <end position="47"/>
    </location>
</feature>
<sequence length="147" mass="16236">MSGNTDSRPSGWNPTWTELPPKRRRFWLWLVLLLFLIAPGTCIPLEALGASPFAATLIALGLVLLVMFPLGRAAWLELRDSYATGAETQPQVTSRGVAGWLVSTVIVWAVVVAVTVWFGPRIPTLPVIVMVLAAQRWYQWRVQPGAD</sequence>
<dbReference type="Proteomes" id="UP001448858">
    <property type="component" value="Chromosome"/>
</dbReference>
<proteinExistence type="predicted"/>
<keyword evidence="1" id="KW-0472">Membrane</keyword>
<dbReference type="EMBL" id="CP151657">
    <property type="protein sequence ID" value="WZP16157.1"/>
    <property type="molecule type" value="Genomic_DNA"/>
</dbReference>
<evidence type="ECO:0008006" key="4">
    <source>
        <dbReference type="Google" id="ProtNLM"/>
    </source>
</evidence>